<reference evidence="1 2" key="1">
    <citation type="journal article" date="2022" name="bioRxiv">
        <title>The genome of the oomycete Peronosclerospora sorghi, a cosmopolitan pathogen of maize and sorghum, is inflated with dispersed pseudogenes.</title>
        <authorList>
            <person name="Fletcher K."/>
            <person name="Martin F."/>
            <person name="Isakeit T."/>
            <person name="Cavanaugh K."/>
            <person name="Magill C."/>
            <person name="Michelmore R."/>
        </authorList>
    </citation>
    <scope>NUCLEOTIDE SEQUENCE [LARGE SCALE GENOMIC DNA]</scope>
    <source>
        <strain evidence="1">P6</strain>
    </source>
</reference>
<gene>
    <name evidence="1" type="ORF">PsorP6_011469</name>
</gene>
<dbReference type="EMBL" id="CM047591">
    <property type="protein sequence ID" value="KAI9918368.1"/>
    <property type="molecule type" value="Genomic_DNA"/>
</dbReference>
<dbReference type="Proteomes" id="UP001163321">
    <property type="component" value="Chromosome 12"/>
</dbReference>
<sequence>MQRLDRLHFWLFCVTTHGYSETIDKSDHDSVHSRKALQLASRISTGLFLQQRDTTAGLTTSHGRNIESHTHGRGPFDCSGAARSSCRNQLPSVNHAKKRPNKASRSAVPGVHYM</sequence>
<organism evidence="1 2">
    <name type="scientific">Peronosclerospora sorghi</name>
    <dbReference type="NCBI Taxonomy" id="230839"/>
    <lineage>
        <taxon>Eukaryota</taxon>
        <taxon>Sar</taxon>
        <taxon>Stramenopiles</taxon>
        <taxon>Oomycota</taxon>
        <taxon>Peronosporomycetes</taxon>
        <taxon>Peronosporales</taxon>
        <taxon>Peronosporaceae</taxon>
        <taxon>Peronosclerospora</taxon>
    </lineage>
</organism>
<accession>A0ACC0WHP3</accession>
<evidence type="ECO:0000313" key="1">
    <source>
        <dbReference type="EMBL" id="KAI9918368.1"/>
    </source>
</evidence>
<name>A0ACC0WHP3_9STRA</name>
<evidence type="ECO:0000313" key="2">
    <source>
        <dbReference type="Proteomes" id="UP001163321"/>
    </source>
</evidence>
<keyword evidence="2" id="KW-1185">Reference proteome</keyword>
<proteinExistence type="predicted"/>
<protein>
    <submittedName>
        <fullName evidence="1">Uncharacterized protein</fullName>
    </submittedName>
</protein>
<comment type="caution">
    <text evidence="1">The sequence shown here is derived from an EMBL/GenBank/DDBJ whole genome shotgun (WGS) entry which is preliminary data.</text>
</comment>